<evidence type="ECO:0000313" key="1">
    <source>
        <dbReference type="EMBL" id="RUS25783.1"/>
    </source>
</evidence>
<keyword evidence="2" id="KW-1185">Reference proteome</keyword>
<proteinExistence type="predicted"/>
<evidence type="ECO:0000313" key="2">
    <source>
        <dbReference type="Proteomes" id="UP000274822"/>
    </source>
</evidence>
<dbReference type="EMBL" id="RBNJ01012039">
    <property type="protein sequence ID" value="RUS25783.1"/>
    <property type="molecule type" value="Genomic_DNA"/>
</dbReference>
<dbReference type="AlphaFoldDB" id="A0A433Q7N3"/>
<sequence length="80" mass="9209">MDEKRRSTWNWLPTNDFGFTDGTTEHPHVLVVSHAPLYACSSIRAIDSVPITSPTYRHVERVRQLAARPKIAMYARSDKR</sequence>
<reference evidence="1 2" key="1">
    <citation type="journal article" date="2018" name="New Phytol.">
        <title>Phylogenomics of Endogonaceae and evolution of mycorrhizas within Mucoromycota.</title>
        <authorList>
            <person name="Chang Y."/>
            <person name="Desiro A."/>
            <person name="Na H."/>
            <person name="Sandor L."/>
            <person name="Lipzen A."/>
            <person name="Clum A."/>
            <person name="Barry K."/>
            <person name="Grigoriev I.V."/>
            <person name="Martin F.M."/>
            <person name="Stajich J.E."/>
            <person name="Smith M.E."/>
            <person name="Bonito G."/>
            <person name="Spatafora J.W."/>
        </authorList>
    </citation>
    <scope>NUCLEOTIDE SEQUENCE [LARGE SCALE GENOMIC DNA]</scope>
    <source>
        <strain evidence="1 2">AD002</strain>
    </source>
</reference>
<gene>
    <name evidence="1" type="ORF">BC938DRAFT_471671</name>
</gene>
<dbReference type="Proteomes" id="UP000274822">
    <property type="component" value="Unassembled WGS sequence"/>
</dbReference>
<accession>A0A433Q7N3</accession>
<organism evidence="1 2">
    <name type="scientific">Jimgerdemannia flammicorona</name>
    <dbReference type="NCBI Taxonomy" id="994334"/>
    <lineage>
        <taxon>Eukaryota</taxon>
        <taxon>Fungi</taxon>
        <taxon>Fungi incertae sedis</taxon>
        <taxon>Mucoromycota</taxon>
        <taxon>Mucoromycotina</taxon>
        <taxon>Endogonomycetes</taxon>
        <taxon>Endogonales</taxon>
        <taxon>Endogonaceae</taxon>
        <taxon>Jimgerdemannia</taxon>
    </lineage>
</organism>
<protein>
    <submittedName>
        <fullName evidence="1">Uncharacterized protein</fullName>
    </submittedName>
</protein>
<name>A0A433Q7N3_9FUNG</name>
<comment type="caution">
    <text evidence="1">The sequence shown here is derived from an EMBL/GenBank/DDBJ whole genome shotgun (WGS) entry which is preliminary data.</text>
</comment>